<dbReference type="GO" id="GO:0050660">
    <property type="term" value="F:flavin adenine dinucleotide binding"/>
    <property type="evidence" value="ECO:0007669"/>
    <property type="project" value="TreeGrafter"/>
</dbReference>
<evidence type="ECO:0000313" key="6">
    <source>
        <dbReference type="Proteomes" id="UP000241890"/>
    </source>
</evidence>
<dbReference type="SUPFAM" id="SSF51905">
    <property type="entry name" value="FAD/NAD(P)-binding domain"/>
    <property type="match status" value="1"/>
</dbReference>
<sequence>MSASGETPRRSSKRRRNVITAGQAVEGPRVIVVGAGLSGLSCALHLVKTLGASVTVLEARERVGGRCWSHTMKLSHGGEALDGGAENGLADPLRAAVDLGAGWIHGIRGNPLSRLCTSYRLEMAFTGSGQVIPMYDACTGHMAPPQVDEKVERVFNEGLTAASAVGEVDLLAEEMVARHAPRLVASAQATSGAQQTARPVKQRFPGAGMFLPLMEVYLGQVASWTKLPQEDVQEVAVVLESMLFAAECIGTESLMQQTALGDYLSVHFDMCIPYATPLERRLFWWHRSNLEYANATDLGALSAAYWNFDDEHSFSGAHALLRQGYGALAAELARDAEKRGVEIKLAHEVSLIDSARGFVSGKRREESGAKPVAFKETADFIVVTLPLGVLKDARVRFTPALPAAKTRAIEQLGFGNLNKVALAFPYCFWDQHFPVLANVSASPGEFFLAVNMKPVAQANVLVLLASGAFCNALESMSDAEAVQRAMASLQRMYPRVAVPPPTDFIVTRWRSDPLARGSYSFIKRGATPDRIADLAAPLPGGKVFFAGEATSSKHIATAHGAYLSGLRAGKDITEAFTGKPSSSSSVPATPESATSAPL</sequence>
<comment type="similarity">
    <text evidence="1">Belongs to the flavin monoamine oxidase family.</text>
</comment>
<dbReference type="AlphaFoldDB" id="A0A2R5G9S8"/>
<dbReference type="GO" id="GO:0032259">
    <property type="term" value="P:methylation"/>
    <property type="evidence" value="ECO:0007669"/>
    <property type="project" value="UniProtKB-KW"/>
</dbReference>
<dbReference type="InterPro" id="IPR036188">
    <property type="entry name" value="FAD/NAD-bd_sf"/>
</dbReference>
<dbReference type="Gene3D" id="1.10.10.1620">
    <property type="match status" value="1"/>
</dbReference>
<dbReference type="OrthoDB" id="203609at2759"/>
<dbReference type="PANTHER" id="PTHR10742">
    <property type="entry name" value="FLAVIN MONOAMINE OXIDASE"/>
    <property type="match status" value="1"/>
</dbReference>
<dbReference type="GO" id="GO:0008168">
    <property type="term" value="F:methyltransferase activity"/>
    <property type="evidence" value="ECO:0007669"/>
    <property type="project" value="UniProtKB-KW"/>
</dbReference>
<dbReference type="GO" id="GO:0016491">
    <property type="term" value="F:oxidoreductase activity"/>
    <property type="evidence" value="ECO:0007669"/>
    <property type="project" value="UniProtKB-KW"/>
</dbReference>
<dbReference type="GO" id="GO:0003682">
    <property type="term" value="F:chromatin binding"/>
    <property type="evidence" value="ECO:0007669"/>
    <property type="project" value="TreeGrafter"/>
</dbReference>
<organism evidence="5 6">
    <name type="scientific">Hondaea fermentalgiana</name>
    <dbReference type="NCBI Taxonomy" id="2315210"/>
    <lineage>
        <taxon>Eukaryota</taxon>
        <taxon>Sar</taxon>
        <taxon>Stramenopiles</taxon>
        <taxon>Bigyra</taxon>
        <taxon>Labyrinthulomycetes</taxon>
        <taxon>Thraustochytrida</taxon>
        <taxon>Thraustochytriidae</taxon>
        <taxon>Hondaea</taxon>
    </lineage>
</organism>
<evidence type="ECO:0000259" key="4">
    <source>
        <dbReference type="Pfam" id="PF01593"/>
    </source>
</evidence>
<dbReference type="InterPro" id="IPR050281">
    <property type="entry name" value="Flavin_monoamine_oxidase"/>
</dbReference>
<name>A0A2R5G9S8_9STRA</name>
<dbReference type="GO" id="GO:0006338">
    <property type="term" value="P:chromatin remodeling"/>
    <property type="evidence" value="ECO:0007669"/>
    <property type="project" value="TreeGrafter"/>
</dbReference>
<accession>A0A2R5G9S8</accession>
<protein>
    <submittedName>
        <fullName evidence="5">Lysine-specific histone demethylase 1A</fullName>
    </submittedName>
</protein>
<evidence type="ECO:0000256" key="2">
    <source>
        <dbReference type="ARBA" id="ARBA00023002"/>
    </source>
</evidence>
<dbReference type="Pfam" id="PF01593">
    <property type="entry name" value="Amino_oxidase"/>
    <property type="match status" value="2"/>
</dbReference>
<dbReference type="InParanoid" id="A0A2R5G9S8"/>
<dbReference type="PANTHER" id="PTHR10742:SF386">
    <property type="entry name" value="LYSINE-SPECIFIC HISTONE DEMETHYLASE 1A"/>
    <property type="match status" value="1"/>
</dbReference>
<keyword evidence="6" id="KW-1185">Reference proteome</keyword>
<dbReference type="SUPFAM" id="SSF54373">
    <property type="entry name" value="FAD-linked reductases, C-terminal domain"/>
    <property type="match status" value="1"/>
</dbReference>
<feature type="domain" description="Amine oxidase" evidence="4">
    <location>
        <begin position="278"/>
        <end position="572"/>
    </location>
</feature>
<dbReference type="InterPro" id="IPR002937">
    <property type="entry name" value="Amino_oxidase"/>
</dbReference>
<keyword evidence="5" id="KW-0808">Transferase</keyword>
<dbReference type="Gene3D" id="3.90.660.10">
    <property type="match status" value="1"/>
</dbReference>
<dbReference type="EMBL" id="BEYU01000029">
    <property type="protein sequence ID" value="GBG27315.1"/>
    <property type="molecule type" value="Genomic_DNA"/>
</dbReference>
<gene>
    <name evidence="5" type="ORF">FCC1311_035372</name>
</gene>
<feature type="region of interest" description="Disordered" evidence="3">
    <location>
        <begin position="575"/>
        <end position="598"/>
    </location>
</feature>
<reference evidence="5 6" key="1">
    <citation type="submission" date="2017-12" db="EMBL/GenBank/DDBJ databases">
        <title>Sequencing, de novo assembly and annotation of complete genome of a new Thraustochytrid species, strain FCC1311.</title>
        <authorList>
            <person name="Sedici K."/>
            <person name="Godart F."/>
            <person name="Aiese Cigliano R."/>
            <person name="Sanseverino W."/>
            <person name="Barakat M."/>
            <person name="Ortet P."/>
            <person name="Marechal E."/>
            <person name="Cagnac O."/>
            <person name="Amato A."/>
        </authorList>
    </citation>
    <scope>NUCLEOTIDE SEQUENCE [LARGE SCALE GENOMIC DNA]</scope>
</reference>
<keyword evidence="2" id="KW-0560">Oxidoreductase</keyword>
<evidence type="ECO:0000313" key="5">
    <source>
        <dbReference type="EMBL" id="GBG27315.1"/>
    </source>
</evidence>
<dbReference type="Gene3D" id="3.50.50.60">
    <property type="entry name" value="FAD/NAD(P)-binding domain"/>
    <property type="match status" value="1"/>
</dbReference>
<evidence type="ECO:0000256" key="3">
    <source>
        <dbReference type="SAM" id="MobiDB-lite"/>
    </source>
</evidence>
<feature type="domain" description="Amine oxidase" evidence="4">
    <location>
        <begin position="37"/>
        <end position="126"/>
    </location>
</feature>
<proteinExistence type="inferred from homology"/>
<dbReference type="Proteomes" id="UP000241890">
    <property type="component" value="Unassembled WGS sequence"/>
</dbReference>
<comment type="caution">
    <text evidence="5">The sequence shown here is derived from an EMBL/GenBank/DDBJ whole genome shotgun (WGS) entry which is preliminary data.</text>
</comment>
<feature type="compositionally biased region" description="Low complexity" evidence="3">
    <location>
        <begin position="580"/>
        <end position="598"/>
    </location>
</feature>
<evidence type="ECO:0000256" key="1">
    <source>
        <dbReference type="ARBA" id="ARBA00005995"/>
    </source>
</evidence>
<keyword evidence="5" id="KW-0489">Methyltransferase</keyword>